<comment type="caution">
    <text evidence="1">The sequence shown here is derived from an EMBL/GenBank/DDBJ whole genome shotgun (WGS) entry which is preliminary data.</text>
</comment>
<evidence type="ECO:0008006" key="3">
    <source>
        <dbReference type="Google" id="ProtNLM"/>
    </source>
</evidence>
<reference evidence="1 2" key="1">
    <citation type="journal article" date="2020" name="Microorganisms">
        <title>Osmotic Adaptation and Compatible Solute Biosynthesis of Phototrophic Bacteria as Revealed from Genome Analyses.</title>
        <authorList>
            <person name="Imhoff J.F."/>
            <person name="Rahn T."/>
            <person name="Kunzel S."/>
            <person name="Keller A."/>
            <person name="Neulinger S.C."/>
        </authorList>
    </citation>
    <scope>NUCLEOTIDE SEQUENCE [LARGE SCALE GENOMIC DNA]</scope>
    <source>
        <strain evidence="1 2">DSM 15382</strain>
    </source>
</reference>
<dbReference type="PROSITE" id="PS51257">
    <property type="entry name" value="PROKAR_LIPOPROTEIN"/>
    <property type="match status" value="1"/>
</dbReference>
<name>A0ABS1D1P5_9PROT</name>
<evidence type="ECO:0000313" key="2">
    <source>
        <dbReference type="Proteomes" id="UP000697995"/>
    </source>
</evidence>
<dbReference type="EMBL" id="NRSG01000175">
    <property type="protein sequence ID" value="MBK1660411.1"/>
    <property type="molecule type" value="Genomic_DNA"/>
</dbReference>
<accession>A0ABS1D1P5</accession>
<proteinExistence type="predicted"/>
<organism evidence="1 2">
    <name type="scientific">Paracraurococcus ruber</name>
    <dbReference type="NCBI Taxonomy" id="77675"/>
    <lineage>
        <taxon>Bacteria</taxon>
        <taxon>Pseudomonadati</taxon>
        <taxon>Pseudomonadota</taxon>
        <taxon>Alphaproteobacteria</taxon>
        <taxon>Acetobacterales</taxon>
        <taxon>Roseomonadaceae</taxon>
        <taxon>Paracraurococcus</taxon>
    </lineage>
</organism>
<gene>
    <name evidence="1" type="ORF">CKO45_19485</name>
</gene>
<keyword evidence="2" id="KW-1185">Reference proteome</keyword>
<sequence length="217" mass="22877">MRRVPVLLLVLAAAACHPTQSDLAQLGRMQRQPDPRVNAGEQIACDARDPVCVRLQVARGSACQQLAEALPTPDERLAQRRCALEAFTAARGLLPDGAEAEDRRQVLVGLAFARSADRDNAPTAANPAAAAARDAELAADLPALRATPRGAPYAAFFEAQSRGWRALRPGLATPDACRLSSEALAALPADPLPDDLRQKATTLRGSLGAFRTAKGCA</sequence>
<evidence type="ECO:0000313" key="1">
    <source>
        <dbReference type="EMBL" id="MBK1660411.1"/>
    </source>
</evidence>
<dbReference type="RefSeq" id="WP_133221878.1">
    <property type="nucleotide sequence ID" value="NZ_NRSG01000175.1"/>
</dbReference>
<protein>
    <recommendedName>
        <fullName evidence="3">Lipoprotein</fullName>
    </recommendedName>
</protein>
<dbReference type="Proteomes" id="UP000697995">
    <property type="component" value="Unassembled WGS sequence"/>
</dbReference>